<name>A0A8T4IEA1_9SPHN</name>
<evidence type="ECO:0000256" key="1">
    <source>
        <dbReference type="SAM" id="Coils"/>
    </source>
</evidence>
<dbReference type="Pfam" id="PF14257">
    <property type="entry name" value="DUF4349"/>
    <property type="match status" value="1"/>
</dbReference>
<evidence type="ECO:0000256" key="2">
    <source>
        <dbReference type="SAM" id="Phobius"/>
    </source>
</evidence>
<feature type="signal peptide" evidence="3">
    <location>
        <begin position="1"/>
        <end position="18"/>
    </location>
</feature>
<accession>A0A8T4IEA1</accession>
<evidence type="ECO:0000313" key="6">
    <source>
        <dbReference type="Proteomes" id="UP000676996"/>
    </source>
</evidence>
<keyword evidence="2" id="KW-1133">Transmembrane helix</keyword>
<keyword evidence="2" id="KW-0812">Transmembrane</keyword>
<comment type="caution">
    <text evidence="5">The sequence shown here is derived from an EMBL/GenBank/DDBJ whole genome shotgun (WGS) entry which is preliminary data.</text>
</comment>
<feature type="domain" description="DUF4349" evidence="4">
    <location>
        <begin position="59"/>
        <end position="276"/>
    </location>
</feature>
<keyword evidence="3" id="KW-0732">Signal</keyword>
<evidence type="ECO:0000313" key="5">
    <source>
        <dbReference type="EMBL" id="MBR0551315.1"/>
    </source>
</evidence>
<evidence type="ECO:0000259" key="4">
    <source>
        <dbReference type="Pfam" id="PF14257"/>
    </source>
</evidence>
<feature type="coiled-coil region" evidence="1">
    <location>
        <begin position="178"/>
        <end position="205"/>
    </location>
</feature>
<keyword evidence="2" id="KW-0472">Membrane</keyword>
<organism evidence="5 6">
    <name type="scientific">Stakelama marina</name>
    <dbReference type="NCBI Taxonomy" id="2826939"/>
    <lineage>
        <taxon>Bacteria</taxon>
        <taxon>Pseudomonadati</taxon>
        <taxon>Pseudomonadota</taxon>
        <taxon>Alphaproteobacteria</taxon>
        <taxon>Sphingomonadales</taxon>
        <taxon>Sphingomonadaceae</taxon>
        <taxon>Stakelama</taxon>
    </lineage>
</organism>
<proteinExistence type="predicted"/>
<protein>
    <submittedName>
        <fullName evidence="5">DUF4349 domain-containing protein</fullName>
    </submittedName>
</protein>
<sequence>MRQIFLIAFAFLASCGQAQNGSGESAPAYDISQTGSDTALPPKAEASKDIDALNVSVPKLAYTYRLGFLLPGNKIAETQQAHAALCAKLGAAQCQLMGMKRSLGDDQTGTATSKFRVATSAAANFQSDLSRTIDQAGGRSIETDIQAEDVSKDMVDAEARIRQRTMLVERLTDILRTRQGKVADLVEAERSVAKAQEELDEAKSWFAELKGRVAMSTFTVTYRAVAPTSAPSGGALSDAVTMSASAFLIGLRTIATVFILLLPWALLLGLVFLAVRWIRHRWFDPGAEG</sequence>
<dbReference type="Proteomes" id="UP000676996">
    <property type="component" value="Unassembled WGS sequence"/>
</dbReference>
<dbReference type="AlphaFoldDB" id="A0A8T4IEA1"/>
<dbReference type="PROSITE" id="PS51257">
    <property type="entry name" value="PROKAR_LIPOPROTEIN"/>
    <property type="match status" value="1"/>
</dbReference>
<evidence type="ECO:0000256" key="3">
    <source>
        <dbReference type="SAM" id="SignalP"/>
    </source>
</evidence>
<keyword evidence="1" id="KW-0175">Coiled coil</keyword>
<gene>
    <name evidence="5" type="ORF">J7S20_02210</name>
</gene>
<dbReference type="RefSeq" id="WP_284052598.1">
    <property type="nucleotide sequence ID" value="NZ_JAGRQC010000001.1"/>
</dbReference>
<reference evidence="5" key="1">
    <citation type="submission" date="2021-04" db="EMBL/GenBank/DDBJ databases">
        <title>Ouciella asimina sp. nov., isolated from the surface seawater in the hydrothermal field of Okinawa Trough.</title>
        <authorList>
            <person name="Shuang W."/>
        </authorList>
    </citation>
    <scope>NUCLEOTIDE SEQUENCE</scope>
    <source>
        <strain evidence="5">LXI357</strain>
    </source>
</reference>
<dbReference type="EMBL" id="JAGRQC010000001">
    <property type="protein sequence ID" value="MBR0551315.1"/>
    <property type="molecule type" value="Genomic_DNA"/>
</dbReference>
<keyword evidence="6" id="KW-1185">Reference proteome</keyword>
<feature type="chain" id="PRO_5035838058" evidence="3">
    <location>
        <begin position="19"/>
        <end position="289"/>
    </location>
</feature>
<feature type="transmembrane region" description="Helical" evidence="2">
    <location>
        <begin position="254"/>
        <end position="275"/>
    </location>
</feature>
<dbReference type="InterPro" id="IPR025645">
    <property type="entry name" value="DUF4349"/>
</dbReference>